<gene>
    <name evidence="4" type="ORF">SAMN05216313_1083</name>
</gene>
<dbReference type="AlphaFoldDB" id="A0A1I0F7H9"/>
<proteinExistence type="predicted"/>
<feature type="chain" id="PRO_5011605942" evidence="2">
    <location>
        <begin position="28"/>
        <end position="531"/>
    </location>
</feature>
<dbReference type="Gene3D" id="1.20.58.1690">
    <property type="match status" value="1"/>
</dbReference>
<feature type="domain" description="YARHG" evidence="3">
    <location>
        <begin position="236"/>
        <end position="321"/>
    </location>
</feature>
<evidence type="ECO:0000256" key="2">
    <source>
        <dbReference type="SAM" id="SignalP"/>
    </source>
</evidence>
<feature type="compositionally biased region" description="Low complexity" evidence="1">
    <location>
        <begin position="33"/>
        <end position="60"/>
    </location>
</feature>
<evidence type="ECO:0000259" key="3">
    <source>
        <dbReference type="SMART" id="SM01324"/>
    </source>
</evidence>
<dbReference type="Pfam" id="PF13308">
    <property type="entry name" value="YARHG"/>
    <property type="match status" value="1"/>
</dbReference>
<evidence type="ECO:0000313" key="4">
    <source>
        <dbReference type="EMBL" id="SET53213.1"/>
    </source>
</evidence>
<dbReference type="InterPro" id="IPR028080">
    <property type="entry name" value="DUF4454"/>
</dbReference>
<organism evidence="4 5">
    <name type="scientific">Enterocloster lavalensis</name>
    <dbReference type="NCBI Taxonomy" id="460384"/>
    <lineage>
        <taxon>Bacteria</taxon>
        <taxon>Bacillati</taxon>
        <taxon>Bacillota</taxon>
        <taxon>Clostridia</taxon>
        <taxon>Lachnospirales</taxon>
        <taxon>Lachnospiraceae</taxon>
        <taxon>Enterocloster</taxon>
    </lineage>
</organism>
<dbReference type="SMART" id="SM01324">
    <property type="entry name" value="YARHG"/>
    <property type="match status" value="1"/>
</dbReference>
<accession>A0A1I0F7H9</accession>
<dbReference type="EMBL" id="FOIM01000008">
    <property type="protein sequence ID" value="SET53213.1"/>
    <property type="molecule type" value="Genomic_DNA"/>
</dbReference>
<feature type="compositionally biased region" description="Low complexity" evidence="1">
    <location>
        <begin position="111"/>
        <end position="120"/>
    </location>
</feature>
<feature type="region of interest" description="Disordered" evidence="1">
    <location>
        <begin position="30"/>
        <end position="130"/>
    </location>
</feature>
<dbReference type="InterPro" id="IPR038434">
    <property type="entry name" value="YARHG_sf"/>
</dbReference>
<feature type="signal peptide" evidence="2">
    <location>
        <begin position="1"/>
        <end position="27"/>
    </location>
</feature>
<dbReference type="RefSeq" id="WP_092362702.1">
    <property type="nucleotide sequence ID" value="NZ_FOIM01000008.1"/>
</dbReference>
<evidence type="ECO:0000256" key="1">
    <source>
        <dbReference type="SAM" id="MobiDB-lite"/>
    </source>
</evidence>
<evidence type="ECO:0000313" key="5">
    <source>
        <dbReference type="Proteomes" id="UP000198508"/>
    </source>
</evidence>
<sequence length="531" mass="57203">MRNNRRAWMVPAVIALGLLLAACGRQGMEHMTGSGPAESAGNGAAGAQAGKGAQDGDSAQSGNGAQDGDGVQSGNGAQAGNGTQSGTGTQPGFGTPGTDGAQADGTGGQNQAGTGASQAGRKNTGASQSKVTAEMIGGSYFKSGDFTYRLRVTPGTPENPDFPVLEFVKRDPNFSNAFSMLHTFRLDAPAADGTYTLTDSAGGQAGSSFTIDWTVGGPVVLHGEKEEAGTYYPVDGNLMMPELFARPLNQSDLIGLTQDELKLMRNQFYAVYGREFKTEAMKTYFESQPWYKARFGADGFNELLLGGLERRNIAFLKAAEDSFDEAQAREIKSGYAALPPAPYEDLLPERGEIWVELYSDAGHTVDRGLYYQAKGTISVPITITRDQYISLNEGTQLELVSDGLTGETVILKQAKDTQYGDYVLIDPKNPDEASGIYVNFSYEPYSQTFSMWTDSVDTVFKTVYEGNVFVLKGACEEYYNYFNLSERPQGAGAFRVMEFNENDPYSPSPYMGNQLVTDAKGYVKALYFMGD</sequence>
<keyword evidence="2" id="KW-0732">Signal</keyword>
<reference evidence="5" key="1">
    <citation type="submission" date="2016-10" db="EMBL/GenBank/DDBJ databases">
        <authorList>
            <person name="Varghese N."/>
            <person name="Submissions S."/>
        </authorList>
    </citation>
    <scope>NUCLEOTIDE SEQUENCE [LARGE SCALE GENOMIC DNA]</scope>
    <source>
        <strain evidence="5">NLAE-zl-G277</strain>
    </source>
</reference>
<name>A0A1I0F7H9_9FIRM</name>
<feature type="compositionally biased region" description="Gly residues" evidence="1">
    <location>
        <begin position="65"/>
        <end position="97"/>
    </location>
</feature>
<keyword evidence="5" id="KW-1185">Reference proteome</keyword>
<dbReference type="Pfam" id="PF14628">
    <property type="entry name" value="DUF4454"/>
    <property type="match status" value="1"/>
</dbReference>
<dbReference type="STRING" id="460384.SAMN05216313_1083"/>
<protein>
    <submittedName>
        <fullName evidence="4">YARHG domain-containing protein</fullName>
    </submittedName>
</protein>
<dbReference type="PROSITE" id="PS51257">
    <property type="entry name" value="PROKAR_LIPOPROTEIN"/>
    <property type="match status" value="1"/>
</dbReference>
<dbReference type="InterPro" id="IPR025582">
    <property type="entry name" value="YARHG_dom"/>
</dbReference>
<dbReference type="Proteomes" id="UP000198508">
    <property type="component" value="Unassembled WGS sequence"/>
</dbReference>